<accession>A0A495W0N5</accession>
<dbReference type="CDD" id="cd00093">
    <property type="entry name" value="HTH_XRE"/>
    <property type="match status" value="1"/>
</dbReference>
<dbReference type="SUPFAM" id="SSF47413">
    <property type="entry name" value="lambda repressor-like DNA-binding domains"/>
    <property type="match status" value="1"/>
</dbReference>
<sequence>MVIAAVGPEPPPSGRELLAAELRRLRELSGWSGRRLAERIGISQSKVSRIESGSAIPSLPEVKRWGKALEVSVETQERLVSLAEAAFTEVHPYRAALQRRGHLQDYVHEGEQRADWVRTFQSEVVPGLLQIPDYTRSVLALGETEYSPEDLAAAIGGRLHRQLDLYDPTRRFDFLITESALRWRPGSVDLQVAQLDRLSNVATLENVSVGLVPLDRQATAQLSHSFVLRDHRDEEQEDSVVVELVHGLVTLVGAANREPYEARWAKLAGMALHGDEARDFLAESIAHLRRSRA</sequence>
<dbReference type="OrthoDB" id="4966777at2"/>
<evidence type="ECO:0000313" key="2">
    <source>
        <dbReference type="EMBL" id="RKT54255.1"/>
    </source>
</evidence>
<dbReference type="InterPro" id="IPR001387">
    <property type="entry name" value="Cro/C1-type_HTH"/>
</dbReference>
<dbReference type="EMBL" id="RBXO01000001">
    <property type="protein sequence ID" value="RKT54255.1"/>
    <property type="molecule type" value="Genomic_DNA"/>
</dbReference>
<proteinExistence type="predicted"/>
<name>A0A495W0N5_9PSEU</name>
<dbReference type="SMART" id="SM00530">
    <property type="entry name" value="HTH_XRE"/>
    <property type="match status" value="1"/>
</dbReference>
<reference evidence="2 3" key="1">
    <citation type="submission" date="2018-10" db="EMBL/GenBank/DDBJ databases">
        <title>Sequencing the genomes of 1000 actinobacteria strains.</title>
        <authorList>
            <person name="Klenk H.-P."/>
        </authorList>
    </citation>
    <scope>NUCLEOTIDE SEQUENCE [LARGE SCALE GENOMIC DNA]</scope>
    <source>
        <strain evidence="2 3">DSM 43800</strain>
    </source>
</reference>
<dbReference type="Proteomes" id="UP000282084">
    <property type="component" value="Unassembled WGS sequence"/>
</dbReference>
<protein>
    <submittedName>
        <fullName evidence="2">Helix-turn-helix protein</fullName>
    </submittedName>
</protein>
<evidence type="ECO:0000313" key="3">
    <source>
        <dbReference type="Proteomes" id="UP000282084"/>
    </source>
</evidence>
<dbReference type="Pfam" id="PF19054">
    <property type="entry name" value="DUF5753"/>
    <property type="match status" value="1"/>
</dbReference>
<evidence type="ECO:0000259" key="1">
    <source>
        <dbReference type="PROSITE" id="PS50943"/>
    </source>
</evidence>
<dbReference type="Pfam" id="PF13560">
    <property type="entry name" value="HTH_31"/>
    <property type="match status" value="1"/>
</dbReference>
<dbReference type="AlphaFoldDB" id="A0A495W0N5"/>
<gene>
    <name evidence="2" type="ORF">C8E97_2871</name>
</gene>
<comment type="caution">
    <text evidence="2">The sequence shown here is derived from an EMBL/GenBank/DDBJ whole genome shotgun (WGS) entry which is preliminary data.</text>
</comment>
<dbReference type="RefSeq" id="WP_121005752.1">
    <property type="nucleotide sequence ID" value="NZ_RBXO01000001.1"/>
</dbReference>
<feature type="domain" description="HTH cro/C1-type" evidence="1">
    <location>
        <begin position="22"/>
        <end position="76"/>
    </location>
</feature>
<organism evidence="2 3">
    <name type="scientific">Saccharothrix australiensis</name>
    <dbReference type="NCBI Taxonomy" id="2072"/>
    <lineage>
        <taxon>Bacteria</taxon>
        <taxon>Bacillati</taxon>
        <taxon>Actinomycetota</taxon>
        <taxon>Actinomycetes</taxon>
        <taxon>Pseudonocardiales</taxon>
        <taxon>Pseudonocardiaceae</taxon>
        <taxon>Saccharothrix</taxon>
    </lineage>
</organism>
<dbReference type="InterPro" id="IPR043917">
    <property type="entry name" value="DUF5753"/>
</dbReference>
<dbReference type="GO" id="GO:0003677">
    <property type="term" value="F:DNA binding"/>
    <property type="evidence" value="ECO:0007669"/>
    <property type="project" value="InterPro"/>
</dbReference>
<dbReference type="Gene3D" id="1.10.260.40">
    <property type="entry name" value="lambda repressor-like DNA-binding domains"/>
    <property type="match status" value="1"/>
</dbReference>
<dbReference type="InterPro" id="IPR010982">
    <property type="entry name" value="Lambda_DNA-bd_dom_sf"/>
</dbReference>
<dbReference type="PROSITE" id="PS50943">
    <property type="entry name" value="HTH_CROC1"/>
    <property type="match status" value="1"/>
</dbReference>
<keyword evidence="3" id="KW-1185">Reference proteome</keyword>